<proteinExistence type="predicted"/>
<organism evidence="2 3">
    <name type="scientific">Halosimplex aquaticum</name>
    <dbReference type="NCBI Taxonomy" id="3026162"/>
    <lineage>
        <taxon>Archaea</taxon>
        <taxon>Methanobacteriati</taxon>
        <taxon>Methanobacteriota</taxon>
        <taxon>Stenosarchaea group</taxon>
        <taxon>Halobacteria</taxon>
        <taxon>Halobacteriales</taxon>
        <taxon>Haloarculaceae</taxon>
        <taxon>Halosimplex</taxon>
    </lineage>
</organism>
<protein>
    <submittedName>
        <fullName evidence="2">DUF6789 family protein</fullName>
    </submittedName>
</protein>
<dbReference type="AlphaFoldDB" id="A0ABD5Y110"/>
<accession>A0ABD5Y110</accession>
<keyword evidence="1" id="KW-1133">Transmembrane helix</keyword>
<keyword evidence="1" id="KW-0812">Transmembrane</keyword>
<comment type="caution">
    <text evidence="2">The sequence shown here is derived from an EMBL/GenBank/DDBJ whole genome shotgun (WGS) entry which is preliminary data.</text>
</comment>
<name>A0ABD5Y110_9EURY</name>
<dbReference type="Pfam" id="PF20587">
    <property type="entry name" value="DUF6789"/>
    <property type="match status" value="1"/>
</dbReference>
<sequence>MHRALAALVAGAVATAVMSVALAIFEVEARYAIGIFAAIARFVRVPGSLFLGFVVYAFVGTVVWPLLFVSLKPYVPLDLDPAVAGMALAMPLWVAFAVVGRADTGIPLLILYLVFTLLAHLAYGFTLGAVYANLTGEYA</sequence>
<evidence type="ECO:0000313" key="3">
    <source>
        <dbReference type="Proteomes" id="UP001596432"/>
    </source>
</evidence>
<feature type="transmembrane region" description="Helical" evidence="1">
    <location>
        <begin position="47"/>
        <end position="69"/>
    </location>
</feature>
<keyword evidence="3" id="KW-1185">Reference proteome</keyword>
<dbReference type="InterPro" id="IPR046739">
    <property type="entry name" value="DUF6789"/>
</dbReference>
<evidence type="ECO:0000313" key="2">
    <source>
        <dbReference type="EMBL" id="MFC7139142.1"/>
    </source>
</evidence>
<feature type="transmembrane region" description="Helical" evidence="1">
    <location>
        <begin position="81"/>
        <end position="100"/>
    </location>
</feature>
<keyword evidence="1" id="KW-0472">Membrane</keyword>
<reference evidence="2 3" key="1">
    <citation type="journal article" date="2019" name="Int. J. Syst. Evol. Microbiol.">
        <title>The Global Catalogue of Microorganisms (GCM) 10K type strain sequencing project: providing services to taxonomists for standard genome sequencing and annotation.</title>
        <authorList>
            <consortium name="The Broad Institute Genomics Platform"/>
            <consortium name="The Broad Institute Genome Sequencing Center for Infectious Disease"/>
            <person name="Wu L."/>
            <person name="Ma J."/>
        </authorList>
    </citation>
    <scope>NUCLEOTIDE SEQUENCE [LARGE SCALE GENOMIC DNA]</scope>
    <source>
        <strain evidence="2 3">XZYJT29</strain>
    </source>
</reference>
<gene>
    <name evidence="2" type="ORF">ACFQMA_04730</name>
</gene>
<dbReference type="Proteomes" id="UP001596432">
    <property type="component" value="Unassembled WGS sequence"/>
</dbReference>
<evidence type="ECO:0000256" key="1">
    <source>
        <dbReference type="SAM" id="Phobius"/>
    </source>
</evidence>
<dbReference type="EMBL" id="JBHTAS010000001">
    <property type="protein sequence ID" value="MFC7139142.1"/>
    <property type="molecule type" value="Genomic_DNA"/>
</dbReference>
<dbReference type="RefSeq" id="WP_274324740.1">
    <property type="nucleotide sequence ID" value="NZ_CP118158.1"/>
</dbReference>
<feature type="transmembrane region" description="Helical" evidence="1">
    <location>
        <begin position="106"/>
        <end position="134"/>
    </location>
</feature>
<dbReference type="GeneID" id="78819393"/>